<feature type="region of interest" description="Disordered" evidence="1">
    <location>
        <begin position="87"/>
        <end position="114"/>
    </location>
</feature>
<reference evidence="2" key="1">
    <citation type="submission" date="2018-05" db="EMBL/GenBank/DDBJ databases">
        <authorList>
            <person name="Lanie J.A."/>
            <person name="Ng W.-L."/>
            <person name="Kazmierczak K.M."/>
            <person name="Andrzejewski T.M."/>
            <person name="Davidsen T.M."/>
            <person name="Wayne K.J."/>
            <person name="Tettelin H."/>
            <person name="Glass J.I."/>
            <person name="Rusch D."/>
            <person name="Podicherti R."/>
            <person name="Tsui H.-C.T."/>
            <person name="Winkler M.E."/>
        </authorList>
    </citation>
    <scope>NUCLEOTIDE SEQUENCE</scope>
</reference>
<proteinExistence type="predicted"/>
<protein>
    <submittedName>
        <fullName evidence="2">Uncharacterized protein</fullName>
    </submittedName>
</protein>
<sequence length="114" mass="12645">MKIVIVKIVLAILVIASVSCTSSSLINFEAMIPEDLAIYNEGLPRDEQVVCQPAHSDWINNKYRHIPKWCKTVGYIERLQNRGPDDWAGAGYGNSGGENYQPADAADYPSTFNN</sequence>
<dbReference type="EMBL" id="UINC01088915">
    <property type="protein sequence ID" value="SVC39553.1"/>
    <property type="molecule type" value="Genomic_DNA"/>
</dbReference>
<evidence type="ECO:0000313" key="2">
    <source>
        <dbReference type="EMBL" id="SVC39553.1"/>
    </source>
</evidence>
<organism evidence="2">
    <name type="scientific">marine metagenome</name>
    <dbReference type="NCBI Taxonomy" id="408172"/>
    <lineage>
        <taxon>unclassified sequences</taxon>
        <taxon>metagenomes</taxon>
        <taxon>ecological metagenomes</taxon>
    </lineage>
</organism>
<accession>A0A382LSY9</accession>
<dbReference type="PROSITE" id="PS51257">
    <property type="entry name" value="PROKAR_LIPOPROTEIN"/>
    <property type="match status" value="1"/>
</dbReference>
<evidence type="ECO:0000256" key="1">
    <source>
        <dbReference type="SAM" id="MobiDB-lite"/>
    </source>
</evidence>
<gene>
    <name evidence="2" type="ORF">METZ01_LOCUS292407</name>
</gene>
<dbReference type="AlphaFoldDB" id="A0A382LSY9"/>
<name>A0A382LSY9_9ZZZZ</name>